<proteinExistence type="predicted"/>
<feature type="compositionally biased region" description="Basic and acidic residues" evidence="1">
    <location>
        <begin position="126"/>
        <end position="140"/>
    </location>
</feature>
<comment type="caution">
    <text evidence="2">The sequence shown here is derived from an EMBL/GenBank/DDBJ whole genome shotgun (WGS) entry which is preliminary data.</text>
</comment>
<evidence type="ECO:0000256" key="1">
    <source>
        <dbReference type="SAM" id="MobiDB-lite"/>
    </source>
</evidence>
<sequence length="140" mass="16049">MIVLRSNDPEGSLVRKRKNRPARRLFEGSQSSNSLNQGNWLGGAQPPNLSFQFSLNRRITSRLTPLNGYQWLLPVAFLRVFPGWTQDDSYRIRRSGRAERGVRAHSPAWSERPTPGRDTNSVSYEKAPRFPKGERRTGIR</sequence>
<feature type="region of interest" description="Disordered" evidence="1">
    <location>
        <begin position="1"/>
        <end position="41"/>
    </location>
</feature>
<name>A0A2S8DH37_SHIDY</name>
<dbReference type="AlphaFoldDB" id="A0A2S8DH37"/>
<feature type="region of interest" description="Disordered" evidence="1">
    <location>
        <begin position="94"/>
        <end position="140"/>
    </location>
</feature>
<dbReference type="Proteomes" id="UP000238186">
    <property type="component" value="Unassembled WGS sequence"/>
</dbReference>
<dbReference type="EMBL" id="PUGT01000030">
    <property type="protein sequence ID" value="PQN11161.1"/>
    <property type="molecule type" value="Genomic_DNA"/>
</dbReference>
<reference evidence="2 3" key="1">
    <citation type="submission" date="2018-02" db="EMBL/GenBank/DDBJ databases">
        <title>Distribution and characterization of Shiga toxin converting temperate phage carried by Shigella flexneri in Hispaniola.</title>
        <authorList>
            <person name="Fogolari M."/>
            <person name="Mavian C."/>
            <person name="Angeletti S."/>
            <person name="Salemi M."/>
            <person name="Lampel K.A."/>
            <person name="Maurelli A.T."/>
        </authorList>
    </citation>
    <scope>NUCLEOTIDE SEQUENCE [LARGE SCALE GENOMIC DNA]</scope>
    <source>
        <strain evidence="2 3">BS979</strain>
    </source>
</reference>
<evidence type="ECO:0000313" key="2">
    <source>
        <dbReference type="EMBL" id="PQN11161.1"/>
    </source>
</evidence>
<evidence type="ECO:0000313" key="3">
    <source>
        <dbReference type="Proteomes" id="UP000238186"/>
    </source>
</evidence>
<gene>
    <name evidence="2" type="ORF">C5K18_02830</name>
</gene>
<protein>
    <submittedName>
        <fullName evidence="2">Uncharacterized protein</fullName>
    </submittedName>
</protein>
<accession>A0A2S8DH37</accession>
<feature type="compositionally biased region" description="Low complexity" evidence="1">
    <location>
        <begin position="28"/>
        <end position="41"/>
    </location>
</feature>
<organism evidence="2 3">
    <name type="scientific">Shigella dysenteriae</name>
    <dbReference type="NCBI Taxonomy" id="622"/>
    <lineage>
        <taxon>Bacteria</taxon>
        <taxon>Pseudomonadati</taxon>
        <taxon>Pseudomonadota</taxon>
        <taxon>Gammaproteobacteria</taxon>
        <taxon>Enterobacterales</taxon>
        <taxon>Enterobacteriaceae</taxon>
        <taxon>Shigella</taxon>
    </lineage>
</organism>
<feature type="compositionally biased region" description="Basic residues" evidence="1">
    <location>
        <begin position="14"/>
        <end position="23"/>
    </location>
</feature>